<comment type="caution">
    <text evidence="2">The sequence shown here is derived from an EMBL/GenBank/DDBJ whole genome shotgun (WGS) entry which is preliminary data.</text>
</comment>
<dbReference type="Proteomes" id="UP000033121">
    <property type="component" value="Unassembled WGS sequence"/>
</dbReference>
<dbReference type="AlphaFoldDB" id="A0A0E9N4X1"/>
<dbReference type="RefSeq" id="WP_046370604.1">
    <property type="nucleotide sequence ID" value="NZ_BBWV01000003.1"/>
</dbReference>
<evidence type="ECO:0000259" key="1">
    <source>
        <dbReference type="Pfam" id="PF18476"/>
    </source>
</evidence>
<dbReference type="EMBL" id="BBWV01000003">
    <property type="protein sequence ID" value="GAO44736.1"/>
    <property type="molecule type" value="Genomic_DNA"/>
</dbReference>
<reference evidence="2 3" key="1">
    <citation type="submission" date="2015-04" db="EMBL/GenBank/DDBJ databases">
        <title>Whole genome shotgun sequence of Flavihumibacter petaseus NBRC 106054.</title>
        <authorList>
            <person name="Miyazawa S."/>
            <person name="Hosoyama A."/>
            <person name="Hashimoto M."/>
            <person name="Noguchi M."/>
            <person name="Tsuchikane K."/>
            <person name="Ohji S."/>
            <person name="Yamazoe A."/>
            <person name="Ichikawa N."/>
            <person name="Kimura A."/>
            <person name="Fujita N."/>
        </authorList>
    </citation>
    <scope>NUCLEOTIDE SEQUENCE [LARGE SCALE GENOMIC DNA]</scope>
    <source>
        <strain evidence="2 3">NBRC 106054</strain>
    </source>
</reference>
<evidence type="ECO:0000313" key="3">
    <source>
        <dbReference type="Proteomes" id="UP000033121"/>
    </source>
</evidence>
<keyword evidence="3" id="KW-1185">Reference proteome</keyword>
<organism evidence="2 3">
    <name type="scientific">Flavihumibacter petaseus NBRC 106054</name>
    <dbReference type="NCBI Taxonomy" id="1220578"/>
    <lineage>
        <taxon>Bacteria</taxon>
        <taxon>Pseudomonadati</taxon>
        <taxon>Bacteroidota</taxon>
        <taxon>Chitinophagia</taxon>
        <taxon>Chitinophagales</taxon>
        <taxon>Chitinophagaceae</taxon>
        <taxon>Flavihumibacter</taxon>
    </lineage>
</organism>
<sequence length="469" mass="55350">MKETLKENILADEKKLWEQAFFVFDSSALLNFYEYSEKTRQEIFEAVFKKLAERLWLTNQTEYEYLKNRERVLLRPKKLYEDLFTTYFGGKDFKSFKNQFSQLSNRTKKDDKHPHFEEEFFQKFQTQLELFDSELEKFVTELKEKIETKKSEIDSIRENDSLKKAIYQYFQITEGYDFNKLMEIAKEGEFRYKNQIPPGYEDVKEKIGLAVYGDLVIWNQILTLAKEKNKPVILIIDDLKIDWCYQNSKDKNVVDSPREELIKEFNDVCGNNFWLYSSSQFLQKSTQYLATAIADEVIEEVNQSNQFSNKVVGRPCLEVDLIWTSGGRWNKGYSNKNPIEIHDGQPVMVVRDKPIIYWGLNWYFNLVIHNNSNYPAYNIKVESIGNEQFSHLEDLPKINNIAPLGNVKLEAKYEDSVEGDHTVADAMVHSKIPEKFKNLILKVTYYDEARTLYTNYVRFSGSEILNSEQ</sequence>
<name>A0A0E9N4X1_9BACT</name>
<protein>
    <recommendedName>
        <fullName evidence="1">PIN like domain-containing protein</fullName>
    </recommendedName>
</protein>
<dbReference type="STRING" id="1220578.FPE01S_03_07750"/>
<proteinExistence type="predicted"/>
<dbReference type="InterPro" id="IPR041578">
    <property type="entry name" value="PIN_8"/>
</dbReference>
<evidence type="ECO:0000313" key="2">
    <source>
        <dbReference type="EMBL" id="GAO44736.1"/>
    </source>
</evidence>
<dbReference type="OrthoDB" id="9182727at2"/>
<gene>
    <name evidence="2" type="ORF">FPE01S_03_07750</name>
</gene>
<feature type="domain" description="PIN like" evidence="1">
    <location>
        <begin position="22"/>
        <end position="261"/>
    </location>
</feature>
<dbReference type="Pfam" id="PF18476">
    <property type="entry name" value="PIN_8"/>
    <property type="match status" value="1"/>
</dbReference>
<accession>A0A0E9N4X1</accession>